<dbReference type="Gene3D" id="3.90.180.10">
    <property type="entry name" value="Medium-chain alcohol dehydrogenases, catalytic domain"/>
    <property type="match status" value="1"/>
</dbReference>
<dbReference type="InterPro" id="IPR013149">
    <property type="entry name" value="ADH-like_C"/>
</dbReference>
<dbReference type="GO" id="GO:0008270">
    <property type="term" value="F:zinc ion binding"/>
    <property type="evidence" value="ECO:0007669"/>
    <property type="project" value="InterPro"/>
</dbReference>
<dbReference type="InterPro" id="IPR036291">
    <property type="entry name" value="NAD(P)-bd_dom_sf"/>
</dbReference>
<dbReference type="SUPFAM" id="SSF51735">
    <property type="entry name" value="NAD(P)-binding Rossmann-fold domains"/>
    <property type="match status" value="1"/>
</dbReference>
<feature type="domain" description="Enoyl reductase (ER)" evidence="3">
    <location>
        <begin position="11"/>
        <end position="318"/>
    </location>
</feature>
<evidence type="ECO:0000259" key="3">
    <source>
        <dbReference type="SMART" id="SM00829"/>
    </source>
</evidence>
<gene>
    <name evidence="4" type="ORF">C1I98_22320</name>
</gene>
<dbReference type="SUPFAM" id="SSF50129">
    <property type="entry name" value="GroES-like"/>
    <property type="match status" value="1"/>
</dbReference>
<protein>
    <submittedName>
        <fullName evidence="4">NADPH:quinone reductase</fullName>
    </submittedName>
</protein>
<comment type="caution">
    <text evidence="4">The sequence shown here is derived from an EMBL/GenBank/DDBJ whole genome shotgun (WGS) entry which is preliminary data.</text>
</comment>
<dbReference type="PANTHER" id="PTHR48106:SF13">
    <property type="entry name" value="QUINONE OXIDOREDUCTASE-RELATED"/>
    <property type="match status" value="1"/>
</dbReference>
<dbReference type="InterPro" id="IPR013154">
    <property type="entry name" value="ADH-like_N"/>
</dbReference>
<dbReference type="Proteomes" id="UP000248544">
    <property type="component" value="Unassembled WGS sequence"/>
</dbReference>
<dbReference type="InterPro" id="IPR047618">
    <property type="entry name" value="QOR-like"/>
</dbReference>
<keyword evidence="5" id="KW-1185">Reference proteome</keyword>
<accession>A0A2W2GTS1</accession>
<dbReference type="Pfam" id="PF08240">
    <property type="entry name" value="ADH_N"/>
    <property type="match status" value="1"/>
</dbReference>
<dbReference type="GO" id="GO:0070402">
    <property type="term" value="F:NADPH binding"/>
    <property type="evidence" value="ECO:0007669"/>
    <property type="project" value="TreeGrafter"/>
</dbReference>
<dbReference type="GO" id="GO:0035925">
    <property type="term" value="F:mRNA 3'-UTR AU-rich region binding"/>
    <property type="evidence" value="ECO:0007669"/>
    <property type="project" value="TreeGrafter"/>
</dbReference>
<dbReference type="GO" id="GO:0005829">
    <property type="term" value="C:cytosol"/>
    <property type="evidence" value="ECO:0007669"/>
    <property type="project" value="TreeGrafter"/>
</dbReference>
<dbReference type="InterPro" id="IPR011032">
    <property type="entry name" value="GroES-like_sf"/>
</dbReference>
<dbReference type="CDD" id="cd05286">
    <property type="entry name" value="QOR2"/>
    <property type="match status" value="1"/>
</dbReference>
<organism evidence="4 5">
    <name type="scientific">Spongiactinospora gelatinilytica</name>
    <dbReference type="NCBI Taxonomy" id="2666298"/>
    <lineage>
        <taxon>Bacteria</taxon>
        <taxon>Bacillati</taxon>
        <taxon>Actinomycetota</taxon>
        <taxon>Actinomycetes</taxon>
        <taxon>Streptosporangiales</taxon>
        <taxon>Streptosporangiaceae</taxon>
        <taxon>Spongiactinospora</taxon>
    </lineage>
</organism>
<dbReference type="GO" id="GO:0003960">
    <property type="term" value="F:quinone reductase (NADPH) activity"/>
    <property type="evidence" value="ECO:0007669"/>
    <property type="project" value="InterPro"/>
</dbReference>
<dbReference type="Pfam" id="PF00107">
    <property type="entry name" value="ADH_zinc_N"/>
    <property type="match status" value="1"/>
</dbReference>
<dbReference type="InterPro" id="IPR002364">
    <property type="entry name" value="Quin_OxRdtase/zeta-crystal_CS"/>
</dbReference>
<keyword evidence="1" id="KW-0521">NADP</keyword>
<dbReference type="Gene3D" id="3.40.50.720">
    <property type="entry name" value="NAD(P)-binding Rossmann-like Domain"/>
    <property type="match status" value="1"/>
</dbReference>
<evidence type="ECO:0000256" key="1">
    <source>
        <dbReference type="ARBA" id="ARBA00022857"/>
    </source>
</evidence>
<dbReference type="FunFam" id="3.40.50.720:FF:000053">
    <property type="entry name" value="Quinone oxidoreductase 1"/>
    <property type="match status" value="1"/>
</dbReference>
<name>A0A2W2GTS1_9ACTN</name>
<dbReference type="SMART" id="SM00829">
    <property type="entry name" value="PKS_ER"/>
    <property type="match status" value="1"/>
</dbReference>
<dbReference type="PROSITE" id="PS01162">
    <property type="entry name" value="QOR_ZETA_CRYSTAL"/>
    <property type="match status" value="1"/>
</dbReference>
<evidence type="ECO:0000313" key="5">
    <source>
        <dbReference type="Proteomes" id="UP000248544"/>
    </source>
</evidence>
<evidence type="ECO:0000313" key="4">
    <source>
        <dbReference type="EMBL" id="PZG40920.1"/>
    </source>
</evidence>
<reference evidence="4 5" key="1">
    <citation type="submission" date="2018-01" db="EMBL/GenBank/DDBJ databases">
        <title>Draft genome sequence of Sphaerisporangium sp. 7K107.</title>
        <authorList>
            <person name="Sahin N."/>
            <person name="Saygin H."/>
            <person name="Ay H."/>
        </authorList>
    </citation>
    <scope>NUCLEOTIDE SEQUENCE [LARGE SCALE GENOMIC DNA]</scope>
    <source>
        <strain evidence="4 5">7K107</strain>
    </source>
</reference>
<keyword evidence="2" id="KW-0560">Oxidoreductase</keyword>
<sequence>MMRAIVISATGGPEVLTYTDHPDPAPAPGELLVQVAACGVNFIDTYHRRGRYPLSLPTVLGREGAGIVLAAGEDVAEFAPGDRVAWTGVPGSYAELVTLPATRALPVPDEMALDLAAAIPLQGMTAHYLTHSVHAVKPGDDVLVHAAAGGMGLLLVQMAKLRGARVIGTVSTDEKARLARDAGADTVLRYEGFADAVRDLTGSGVHVVYDGVGAATFDGSLTSLRPRGMMALYGAASGAVPPVDPMRLYHGGSLFLTRPLLEHYIATREELLWRAGDVFGWVASGDLRIDVSRRYPLSEARQAHEALEARRTTGKLLLIPDR</sequence>
<dbReference type="EMBL" id="POUA01000187">
    <property type="protein sequence ID" value="PZG40920.1"/>
    <property type="molecule type" value="Genomic_DNA"/>
</dbReference>
<dbReference type="PANTHER" id="PTHR48106">
    <property type="entry name" value="QUINONE OXIDOREDUCTASE PIG3-RELATED"/>
    <property type="match status" value="1"/>
</dbReference>
<dbReference type="AlphaFoldDB" id="A0A2W2GTS1"/>
<evidence type="ECO:0000256" key="2">
    <source>
        <dbReference type="ARBA" id="ARBA00023002"/>
    </source>
</evidence>
<dbReference type="InterPro" id="IPR020843">
    <property type="entry name" value="ER"/>
</dbReference>
<proteinExistence type="predicted"/>